<comment type="caution">
    <text evidence="2">The sequence shown here is derived from an EMBL/GenBank/DDBJ whole genome shotgun (WGS) entry which is preliminary data.</text>
</comment>
<evidence type="ECO:0000256" key="1">
    <source>
        <dbReference type="SAM" id="MobiDB-lite"/>
    </source>
</evidence>
<dbReference type="AlphaFoldDB" id="A0A699L9P0"/>
<sequence length="99" mass="10425">LLAKLEVNENVTGEQLRGPPDTISAGPASPSSGPTVVFLSSPLHSFGTAGQETIKAFQAMSLQDPVLGNWNMDTGASSYINDFVHSLSEVLNMCIYPSA</sequence>
<accession>A0A699L9P0</accession>
<evidence type="ECO:0000313" key="2">
    <source>
        <dbReference type="EMBL" id="GFB29449.1"/>
    </source>
</evidence>
<feature type="region of interest" description="Disordered" evidence="1">
    <location>
        <begin position="9"/>
        <end position="33"/>
    </location>
</feature>
<feature type="compositionally biased region" description="Low complexity" evidence="1">
    <location>
        <begin position="24"/>
        <end position="33"/>
    </location>
</feature>
<gene>
    <name evidence="2" type="ORF">Tci_701420</name>
</gene>
<reference evidence="2" key="1">
    <citation type="journal article" date="2019" name="Sci. Rep.">
        <title>Draft genome of Tanacetum cinerariifolium, the natural source of mosquito coil.</title>
        <authorList>
            <person name="Yamashiro T."/>
            <person name="Shiraishi A."/>
            <person name="Satake H."/>
            <person name="Nakayama K."/>
        </authorList>
    </citation>
    <scope>NUCLEOTIDE SEQUENCE</scope>
</reference>
<dbReference type="EMBL" id="BKCJ010595202">
    <property type="protein sequence ID" value="GFB29449.1"/>
    <property type="molecule type" value="Genomic_DNA"/>
</dbReference>
<name>A0A699L9P0_TANCI</name>
<organism evidence="2">
    <name type="scientific">Tanacetum cinerariifolium</name>
    <name type="common">Dalmatian daisy</name>
    <name type="synonym">Chrysanthemum cinerariifolium</name>
    <dbReference type="NCBI Taxonomy" id="118510"/>
    <lineage>
        <taxon>Eukaryota</taxon>
        <taxon>Viridiplantae</taxon>
        <taxon>Streptophyta</taxon>
        <taxon>Embryophyta</taxon>
        <taxon>Tracheophyta</taxon>
        <taxon>Spermatophyta</taxon>
        <taxon>Magnoliopsida</taxon>
        <taxon>eudicotyledons</taxon>
        <taxon>Gunneridae</taxon>
        <taxon>Pentapetalae</taxon>
        <taxon>asterids</taxon>
        <taxon>campanulids</taxon>
        <taxon>Asterales</taxon>
        <taxon>Asteraceae</taxon>
        <taxon>Asteroideae</taxon>
        <taxon>Anthemideae</taxon>
        <taxon>Anthemidinae</taxon>
        <taxon>Tanacetum</taxon>
    </lineage>
</organism>
<protein>
    <submittedName>
        <fullName evidence="2">Ribonuclease H-like domain-containing protein</fullName>
    </submittedName>
</protein>
<proteinExistence type="predicted"/>
<feature type="non-terminal residue" evidence="2">
    <location>
        <position position="1"/>
    </location>
</feature>